<accession>A0A6J6EXM1</accession>
<feature type="transmembrane region" description="Helical" evidence="1">
    <location>
        <begin position="54"/>
        <end position="84"/>
    </location>
</feature>
<dbReference type="EMBL" id="CAEZTT010000090">
    <property type="protein sequence ID" value="CAB4579434.1"/>
    <property type="molecule type" value="Genomic_DNA"/>
</dbReference>
<evidence type="ECO:0000256" key="1">
    <source>
        <dbReference type="SAM" id="Phobius"/>
    </source>
</evidence>
<feature type="transmembrane region" description="Helical" evidence="1">
    <location>
        <begin position="15"/>
        <end position="33"/>
    </location>
</feature>
<organism evidence="2">
    <name type="scientific">freshwater metagenome</name>
    <dbReference type="NCBI Taxonomy" id="449393"/>
    <lineage>
        <taxon>unclassified sequences</taxon>
        <taxon>metagenomes</taxon>
        <taxon>ecological metagenomes</taxon>
    </lineage>
</organism>
<keyword evidence="1" id="KW-1133">Transmembrane helix</keyword>
<proteinExistence type="predicted"/>
<evidence type="ECO:0000313" key="2">
    <source>
        <dbReference type="EMBL" id="CAB4579434.1"/>
    </source>
</evidence>
<name>A0A6J6EXM1_9ZZZZ</name>
<reference evidence="2" key="1">
    <citation type="submission" date="2020-05" db="EMBL/GenBank/DDBJ databases">
        <authorList>
            <person name="Chiriac C."/>
            <person name="Salcher M."/>
            <person name="Ghai R."/>
            <person name="Kavagutti S V."/>
        </authorList>
    </citation>
    <scope>NUCLEOTIDE SEQUENCE</scope>
</reference>
<dbReference type="AlphaFoldDB" id="A0A6J6EXM1"/>
<protein>
    <submittedName>
        <fullName evidence="2">Unannotated protein</fullName>
    </submittedName>
</protein>
<gene>
    <name evidence="2" type="ORF">UFOPK1726_00800</name>
</gene>
<keyword evidence="1" id="KW-0812">Transmembrane</keyword>
<sequence>MESILGVLSSVNNSPYLVAAAMFFMNITSRFLLGNLSPAQEYFLMNSTGIKIAVIYAICFMASRNLIVAFTMGTILVVLIRVFLNENSRYTVIPASIRDGFAGIADDKEKIEYDKAMETVKKYEETHPETRSEPVVVQSGFFGDVEIDKLMPGADSKEVMPIELKKQRNLADVVESYFRNLDNLIVD</sequence>
<keyword evidence="1" id="KW-0472">Membrane</keyword>